<sequence>MAASSTLECSDSDFSDSDISEEQVDIFDTLANISKDEGRGNVDDAKESDSEVDDAQFIQREIEKRNKKGGTRVTKAVSAKGKLAKGAVGGGSFQSMGLNPSLLRSLLLRGFKTPTPIQRQSIPILLSTPPRDLVGMARTGSGKTLAYMIPLVQRLGGRHVTTFGARALVLVPARELALQVLKVGKDLVRGWYADGGAHAGDRDEPTETSTGKSTGQNLRWGLVVGGEAMDEQFEMISSNPDVIIATPGRLLHLVVEMNLDLRSVQYIVFDEADRLFELGFATALQEILHRLPPTRQTVLFSATLPKNLVEFAKAGLQDPKLVRLDSESKINSDLRMAFFSVKQEEKEAALLALLRDVIRVPLGEPAEDTAPDEANDKKTKSKNKLRPDAPAEPHQTLIFTATKHHVEHISILLTAAGYSVAHIYGSLDQAARTHHMNRFRRGRARVLVVTDVAARGIDIPVLENVVNYDFPMGARIFVHRVGRTARAGRRGWAWSFISHAELPYLLDLQLFLGRPLVSHLKGESQNEAAYATNLVLGTIPRTNIDESIESIRALDQVDASLPSLRAVMKRGHALYMRTQGKASVASYARAKTMAKDRTGAWSLAGGESEGAGVHPVFELLGNEKSSSGDSTSNDFFANGGNQAKVEAARMAMLKAVNGFRPAEIVFEVGTKGKKVAGAALMKDRRKALKKALKRIDASAALQEVKEVTSEGGDEGQMELEMANEDDIESAFGSSKKRKRSHKDEEYYMSHYQKDAYTEKGYSLRDGATFAEQARNVTFDLTTDETLTGRQRHDKQLNWDAKKKKFVRGAGEGADNVKIVKTESGARLPATYRSGRFEEWKAKTKAILPKVGEAESRRVSGAAKAGRIAGKKFVHQGKMEARPLDSLAIGYERKLRQMKKRTEKGRATGNEVGAEGDRQNENNNKHNGKGGKNGRKPPGRRYGGKGIGRVKNELKGADQIRKSREAVAKKRAKNARPSRRGKGRR</sequence>
<feature type="compositionally biased region" description="Basic and acidic residues" evidence="14">
    <location>
        <begin position="914"/>
        <end position="923"/>
    </location>
</feature>
<feature type="compositionally biased region" description="Basic and acidic residues" evidence="14">
    <location>
        <begin position="949"/>
        <end position="967"/>
    </location>
</feature>
<dbReference type="InterPro" id="IPR000629">
    <property type="entry name" value="RNA-helicase_DEAD-box_CS"/>
</dbReference>
<dbReference type="SMART" id="SM00487">
    <property type="entry name" value="DEXDc"/>
    <property type="match status" value="1"/>
</dbReference>
<comment type="caution">
    <text evidence="18">The sequence shown here is derived from an EMBL/GenBank/DDBJ whole genome shotgun (WGS) entry which is preliminary data.</text>
</comment>
<feature type="compositionally biased region" description="Basic residues" evidence="14">
    <location>
        <begin position="968"/>
        <end position="984"/>
    </location>
</feature>
<dbReference type="PROSITE" id="PS51192">
    <property type="entry name" value="HELICASE_ATP_BIND_1"/>
    <property type="match status" value="1"/>
</dbReference>
<dbReference type="SUPFAM" id="SSF52540">
    <property type="entry name" value="P-loop containing nucleoside triphosphate hydrolases"/>
    <property type="match status" value="1"/>
</dbReference>
<dbReference type="InterPro" id="IPR012541">
    <property type="entry name" value="DBP10_C"/>
</dbReference>
<dbReference type="EC" id="3.6.4.13" evidence="4"/>
<dbReference type="Pfam" id="PF00271">
    <property type="entry name" value="Helicase_C"/>
    <property type="match status" value="1"/>
</dbReference>
<keyword evidence="6" id="KW-0547">Nucleotide-binding</keyword>
<comment type="subcellular location">
    <subcellularLocation>
        <location evidence="2">Nucleus</location>
    </subcellularLocation>
</comment>
<keyword evidence="19" id="KW-1185">Reference proteome</keyword>
<name>A0A5N5QM00_9AGAM</name>
<evidence type="ECO:0000256" key="7">
    <source>
        <dbReference type="ARBA" id="ARBA00022801"/>
    </source>
</evidence>
<keyword evidence="9" id="KW-0067">ATP-binding</keyword>
<gene>
    <name evidence="18" type="ORF">CTheo_3978</name>
</gene>
<dbReference type="OrthoDB" id="10261375at2759"/>
<dbReference type="GO" id="GO:0003723">
    <property type="term" value="F:RNA binding"/>
    <property type="evidence" value="ECO:0007669"/>
    <property type="project" value="UniProtKB-KW"/>
</dbReference>
<dbReference type="InterPro" id="IPR027417">
    <property type="entry name" value="P-loop_NTPase"/>
</dbReference>
<dbReference type="Gene3D" id="3.40.50.300">
    <property type="entry name" value="P-loop containing nucleotide triphosphate hydrolases"/>
    <property type="match status" value="2"/>
</dbReference>
<dbReference type="GO" id="GO:0016887">
    <property type="term" value="F:ATP hydrolysis activity"/>
    <property type="evidence" value="ECO:0007669"/>
    <property type="project" value="RHEA"/>
</dbReference>
<keyword evidence="5" id="KW-0690">Ribosome biogenesis</keyword>
<evidence type="ECO:0000256" key="4">
    <source>
        <dbReference type="ARBA" id="ARBA00012552"/>
    </source>
</evidence>
<dbReference type="CDD" id="cd18787">
    <property type="entry name" value="SF2_C_DEAD"/>
    <property type="match status" value="1"/>
</dbReference>
<evidence type="ECO:0000256" key="8">
    <source>
        <dbReference type="ARBA" id="ARBA00022806"/>
    </source>
</evidence>
<dbReference type="PROSITE" id="PS51195">
    <property type="entry name" value="Q_MOTIF"/>
    <property type="match status" value="1"/>
</dbReference>
<evidence type="ECO:0000259" key="15">
    <source>
        <dbReference type="PROSITE" id="PS51192"/>
    </source>
</evidence>
<evidence type="ECO:0000256" key="2">
    <source>
        <dbReference type="ARBA" id="ARBA00004123"/>
    </source>
</evidence>
<reference evidence="18 19" key="1">
    <citation type="journal article" date="2019" name="Fungal Biol. Biotechnol.">
        <title>Draft genome sequence of fastidious pathogen Ceratobasidium theobromae, which causes vascular-streak dieback in Theobroma cacao.</title>
        <authorList>
            <person name="Ali S.S."/>
            <person name="Asman A."/>
            <person name="Shao J."/>
            <person name="Firmansyah A.P."/>
            <person name="Susilo A.W."/>
            <person name="Rosmana A."/>
            <person name="McMahon P."/>
            <person name="Junaid M."/>
            <person name="Guest D."/>
            <person name="Kheng T.Y."/>
            <person name="Meinhardt L.W."/>
            <person name="Bailey B.A."/>
        </authorList>
    </citation>
    <scope>NUCLEOTIDE SEQUENCE [LARGE SCALE GENOMIC DNA]</scope>
    <source>
        <strain evidence="18 19">CT2</strain>
    </source>
</reference>
<feature type="compositionally biased region" description="Basic residues" evidence="14">
    <location>
        <begin position="925"/>
        <end position="942"/>
    </location>
</feature>
<feature type="short sequence motif" description="Q motif" evidence="13">
    <location>
        <begin position="91"/>
        <end position="119"/>
    </location>
</feature>
<dbReference type="InterPro" id="IPR014014">
    <property type="entry name" value="RNA_helicase_DEAD_Q_motif"/>
</dbReference>
<dbReference type="GO" id="GO:0010467">
    <property type="term" value="P:gene expression"/>
    <property type="evidence" value="ECO:0007669"/>
    <property type="project" value="UniProtKB-ARBA"/>
</dbReference>
<protein>
    <recommendedName>
        <fullName evidence="4">RNA helicase</fullName>
        <ecNumber evidence="4">3.6.4.13</ecNumber>
    </recommendedName>
</protein>
<feature type="domain" description="Helicase ATP-binding" evidence="15">
    <location>
        <begin position="124"/>
        <end position="322"/>
    </location>
</feature>
<feature type="region of interest" description="Disordered" evidence="14">
    <location>
        <begin position="364"/>
        <end position="392"/>
    </location>
</feature>
<dbReference type="Pfam" id="PF08147">
    <property type="entry name" value="DBP10CT"/>
    <property type="match status" value="1"/>
</dbReference>
<feature type="compositionally biased region" description="Basic and acidic residues" evidence="14">
    <location>
        <begin position="35"/>
        <end position="49"/>
    </location>
</feature>
<dbReference type="GO" id="GO:0003724">
    <property type="term" value="F:RNA helicase activity"/>
    <property type="evidence" value="ECO:0007669"/>
    <property type="project" value="UniProtKB-EC"/>
</dbReference>
<feature type="region of interest" description="Disordered" evidence="14">
    <location>
        <begin position="35"/>
        <end position="54"/>
    </location>
</feature>
<feature type="compositionally biased region" description="Acidic residues" evidence="14">
    <location>
        <begin position="10"/>
        <end position="20"/>
    </location>
</feature>
<dbReference type="EMBL" id="SSOP01000060">
    <property type="protein sequence ID" value="KAB5592583.1"/>
    <property type="molecule type" value="Genomic_DNA"/>
</dbReference>
<evidence type="ECO:0000256" key="3">
    <source>
        <dbReference type="ARBA" id="ARBA00010379"/>
    </source>
</evidence>
<dbReference type="GO" id="GO:0005524">
    <property type="term" value="F:ATP binding"/>
    <property type="evidence" value="ECO:0007669"/>
    <property type="project" value="UniProtKB-KW"/>
</dbReference>
<evidence type="ECO:0000259" key="16">
    <source>
        <dbReference type="PROSITE" id="PS51194"/>
    </source>
</evidence>
<comment type="function">
    <text evidence="1">ATP-binding RNA helicase involved in the biogenesis of 60S ribosomal subunits and is required for the normal formation of 25S and 5.8S rRNAs.</text>
</comment>
<dbReference type="PROSITE" id="PS00039">
    <property type="entry name" value="DEAD_ATP_HELICASE"/>
    <property type="match status" value="1"/>
</dbReference>
<comment type="catalytic activity">
    <reaction evidence="12">
        <text>ATP + H2O = ADP + phosphate + H(+)</text>
        <dbReference type="Rhea" id="RHEA:13065"/>
        <dbReference type="ChEBI" id="CHEBI:15377"/>
        <dbReference type="ChEBI" id="CHEBI:15378"/>
        <dbReference type="ChEBI" id="CHEBI:30616"/>
        <dbReference type="ChEBI" id="CHEBI:43474"/>
        <dbReference type="ChEBI" id="CHEBI:456216"/>
        <dbReference type="EC" id="3.6.4.13"/>
    </reaction>
</comment>
<keyword evidence="10" id="KW-0694">RNA-binding</keyword>
<evidence type="ECO:0000256" key="11">
    <source>
        <dbReference type="ARBA" id="ARBA00023242"/>
    </source>
</evidence>
<comment type="similarity">
    <text evidence="3">Belongs to the DEAD box helicase family. DDX54/DBP10 subfamily.</text>
</comment>
<evidence type="ECO:0000256" key="10">
    <source>
        <dbReference type="ARBA" id="ARBA00022884"/>
    </source>
</evidence>
<evidence type="ECO:0000313" key="19">
    <source>
        <dbReference type="Proteomes" id="UP000383932"/>
    </source>
</evidence>
<dbReference type="GO" id="GO:0042254">
    <property type="term" value="P:ribosome biogenesis"/>
    <property type="evidence" value="ECO:0007669"/>
    <property type="project" value="UniProtKB-KW"/>
</dbReference>
<dbReference type="InterPro" id="IPR014001">
    <property type="entry name" value="Helicase_ATP-bd"/>
</dbReference>
<feature type="region of interest" description="Disordered" evidence="14">
    <location>
        <begin position="897"/>
        <end position="984"/>
    </location>
</feature>
<proteinExistence type="inferred from homology"/>
<evidence type="ECO:0000313" key="18">
    <source>
        <dbReference type="EMBL" id="KAB5592583.1"/>
    </source>
</evidence>
<organism evidence="18 19">
    <name type="scientific">Ceratobasidium theobromae</name>
    <dbReference type="NCBI Taxonomy" id="1582974"/>
    <lineage>
        <taxon>Eukaryota</taxon>
        <taxon>Fungi</taxon>
        <taxon>Dikarya</taxon>
        <taxon>Basidiomycota</taxon>
        <taxon>Agaricomycotina</taxon>
        <taxon>Agaricomycetes</taxon>
        <taxon>Cantharellales</taxon>
        <taxon>Ceratobasidiaceae</taxon>
        <taxon>Ceratobasidium</taxon>
    </lineage>
</organism>
<dbReference type="InterPro" id="IPR001650">
    <property type="entry name" value="Helicase_C-like"/>
</dbReference>
<keyword evidence="7" id="KW-0378">Hydrolase</keyword>
<evidence type="ECO:0000256" key="6">
    <source>
        <dbReference type="ARBA" id="ARBA00022741"/>
    </source>
</evidence>
<feature type="domain" description="DEAD-box RNA helicase Q" evidence="17">
    <location>
        <begin position="91"/>
        <end position="119"/>
    </location>
</feature>
<dbReference type="GO" id="GO:0005730">
    <property type="term" value="C:nucleolus"/>
    <property type="evidence" value="ECO:0007669"/>
    <property type="project" value="UniProtKB-SubCell"/>
</dbReference>
<dbReference type="PANTHER" id="PTHR47959">
    <property type="entry name" value="ATP-DEPENDENT RNA HELICASE RHLE-RELATED"/>
    <property type="match status" value="1"/>
</dbReference>
<dbReference type="SMART" id="SM00490">
    <property type="entry name" value="HELICc"/>
    <property type="match status" value="1"/>
</dbReference>
<dbReference type="Pfam" id="PF00270">
    <property type="entry name" value="DEAD"/>
    <property type="match status" value="1"/>
</dbReference>
<evidence type="ECO:0000256" key="5">
    <source>
        <dbReference type="ARBA" id="ARBA00022517"/>
    </source>
</evidence>
<evidence type="ECO:0000259" key="17">
    <source>
        <dbReference type="PROSITE" id="PS51195"/>
    </source>
</evidence>
<dbReference type="AlphaFoldDB" id="A0A5N5QM00"/>
<evidence type="ECO:0000256" key="1">
    <source>
        <dbReference type="ARBA" id="ARBA00003706"/>
    </source>
</evidence>
<accession>A0A5N5QM00</accession>
<feature type="domain" description="Helicase C-terminal" evidence="16">
    <location>
        <begin position="377"/>
        <end position="528"/>
    </location>
</feature>
<dbReference type="GO" id="GO:0005829">
    <property type="term" value="C:cytosol"/>
    <property type="evidence" value="ECO:0007669"/>
    <property type="project" value="TreeGrafter"/>
</dbReference>
<evidence type="ECO:0000256" key="14">
    <source>
        <dbReference type="SAM" id="MobiDB-lite"/>
    </source>
</evidence>
<evidence type="ECO:0000256" key="12">
    <source>
        <dbReference type="ARBA" id="ARBA00047984"/>
    </source>
</evidence>
<feature type="region of interest" description="Disordered" evidence="14">
    <location>
        <begin position="1"/>
        <end position="20"/>
    </location>
</feature>
<dbReference type="InterPro" id="IPR050079">
    <property type="entry name" value="DEAD_box_RNA_helicase"/>
</dbReference>
<evidence type="ECO:0000256" key="13">
    <source>
        <dbReference type="PROSITE-ProRule" id="PRU00552"/>
    </source>
</evidence>
<evidence type="ECO:0000256" key="9">
    <source>
        <dbReference type="ARBA" id="ARBA00022840"/>
    </source>
</evidence>
<dbReference type="PANTHER" id="PTHR47959:SF8">
    <property type="entry name" value="RNA HELICASE"/>
    <property type="match status" value="1"/>
</dbReference>
<keyword evidence="8 18" id="KW-0347">Helicase</keyword>
<dbReference type="InterPro" id="IPR011545">
    <property type="entry name" value="DEAD/DEAH_box_helicase_dom"/>
</dbReference>
<dbReference type="PROSITE" id="PS51194">
    <property type="entry name" value="HELICASE_CTER"/>
    <property type="match status" value="1"/>
</dbReference>
<dbReference type="Proteomes" id="UP000383932">
    <property type="component" value="Unassembled WGS sequence"/>
</dbReference>
<dbReference type="SMART" id="SM01123">
    <property type="entry name" value="DBP10CT"/>
    <property type="match status" value="1"/>
</dbReference>
<keyword evidence="11" id="KW-0539">Nucleus</keyword>